<keyword evidence="10 17" id="KW-1133">Transmembrane helix</keyword>
<keyword evidence="8" id="KW-0720">Serine protease</keyword>
<evidence type="ECO:0000256" key="2">
    <source>
        <dbReference type="ARBA" id="ARBA00004613"/>
    </source>
</evidence>
<evidence type="ECO:0000259" key="19">
    <source>
        <dbReference type="PROSITE" id="PS50287"/>
    </source>
</evidence>
<dbReference type="CDD" id="cd00190">
    <property type="entry name" value="Tryp_SPc"/>
    <property type="match status" value="1"/>
</dbReference>
<dbReference type="InterPro" id="IPR009003">
    <property type="entry name" value="Peptidase_S1_PA"/>
</dbReference>
<keyword evidence="9" id="KW-0735">Signal-anchor</keyword>
<dbReference type="Gene3D" id="4.10.400.10">
    <property type="entry name" value="Low-density Lipoprotein Receptor"/>
    <property type="match status" value="1"/>
</dbReference>
<evidence type="ECO:0000256" key="5">
    <source>
        <dbReference type="ARBA" id="ARBA00022670"/>
    </source>
</evidence>
<dbReference type="InterPro" id="IPR002172">
    <property type="entry name" value="LDrepeatLR_classA_rpt"/>
</dbReference>
<dbReference type="Proteomes" id="UP000186698">
    <property type="component" value="Chromosome 2L"/>
</dbReference>
<gene>
    <name evidence="21 22" type="primary">tmprss2.4.L</name>
</gene>
<dbReference type="PANTHER" id="PTHR24252">
    <property type="entry name" value="ACROSIN-RELATED"/>
    <property type="match status" value="1"/>
</dbReference>
<evidence type="ECO:0000256" key="11">
    <source>
        <dbReference type="ARBA" id="ARBA00023136"/>
    </source>
</evidence>
<dbReference type="AlphaFoldDB" id="A0A8J1M6X7"/>
<dbReference type="PRINTS" id="PR00722">
    <property type="entry name" value="CHYMOTRYPSIN"/>
</dbReference>
<dbReference type="PROSITE" id="PS50287">
    <property type="entry name" value="SRCR_2"/>
    <property type="match status" value="1"/>
</dbReference>
<dbReference type="SUPFAM" id="SSF57424">
    <property type="entry name" value="LDL receptor-like module"/>
    <property type="match status" value="1"/>
</dbReference>
<dbReference type="SUPFAM" id="SSF50494">
    <property type="entry name" value="Trypsin-like serine proteases"/>
    <property type="match status" value="1"/>
</dbReference>
<sequence>MEPNVYFITVINNYEQPTQPVYDVIPGHKKEQPAPPPYSTHVHSLQVAETPPPFRWSLRKKILIPIGTISVIAVLILIPVLTVYFVYRSYGSYGSYYTDCYYGEYGTNCPTSCRMYCNSSNWCIRDYQICNGVQDCPYGEDERNCVRLYGADFQLQVYSTLKSAWLPVCADDWNDDFGRFACQDFGYNRSSYNRYETLESSYAPRGYFKLYYGDWRSKFYASVQYSYFCYTGNVVSLHCIRCGVSNNNVSSPVVGGTNTSLGNWPWQVSLRQKTGAFCGGSIISPKWIVTAAQCVYGSYSNASGWKVFTGTLTSPNYNDTKGYSVERIIAHPGYNSITYDNDIALMKLTDEITFGYDTQPVCLPNSGMSWEAGTTFWLSGWGTTSQGGNVSAYLQYAAVPLIDSNVCNQYDMYNGSITSSMICAGYLNGSIDTCQGDSGGPLVTKRNGTWWLVGDTSWGDGCARAYKPGVYGNMTTFLEWIYLQMRIYV</sequence>
<dbReference type="PANTHER" id="PTHR24252:SF24">
    <property type="entry name" value="TRANSMEMBRANE PROTEASE SERINE 2-LIKE ISOFORM X1"/>
    <property type="match status" value="1"/>
</dbReference>
<dbReference type="Pfam" id="PF15494">
    <property type="entry name" value="SRCR_2"/>
    <property type="match status" value="1"/>
</dbReference>
<dbReference type="InterPro" id="IPR036055">
    <property type="entry name" value="LDL_receptor-like_sf"/>
</dbReference>
<feature type="domain" description="Peptidase S1" evidence="18">
    <location>
        <begin position="253"/>
        <end position="486"/>
    </location>
</feature>
<evidence type="ECO:0000256" key="1">
    <source>
        <dbReference type="ARBA" id="ARBA00004401"/>
    </source>
</evidence>
<keyword evidence="7" id="KW-0378">Hydrolase</keyword>
<dbReference type="Gene3D" id="2.40.10.10">
    <property type="entry name" value="Trypsin-like serine proteases"/>
    <property type="match status" value="1"/>
</dbReference>
<dbReference type="GeneID" id="108707853"/>
<dbReference type="CTD" id="108707853"/>
<dbReference type="FunFam" id="3.10.250.10:FF:000027">
    <property type="entry name" value="Transmembrane serine protease 2"/>
    <property type="match status" value="1"/>
</dbReference>
<dbReference type="InterPro" id="IPR001314">
    <property type="entry name" value="Peptidase_S1A"/>
</dbReference>
<dbReference type="InterPro" id="IPR023415">
    <property type="entry name" value="LDLR_class-A_CS"/>
</dbReference>
<keyword evidence="12" id="KW-0865">Zymogen</keyword>
<dbReference type="CDD" id="cd00112">
    <property type="entry name" value="LDLa"/>
    <property type="match status" value="1"/>
</dbReference>
<evidence type="ECO:0000256" key="8">
    <source>
        <dbReference type="ARBA" id="ARBA00022825"/>
    </source>
</evidence>
<dbReference type="OrthoDB" id="6380398at2759"/>
<evidence type="ECO:0000256" key="17">
    <source>
        <dbReference type="SAM" id="Phobius"/>
    </source>
</evidence>
<dbReference type="RefSeq" id="XP_018101375.2">
    <property type="nucleotide sequence ID" value="XM_018245886.2"/>
</dbReference>
<dbReference type="Pfam" id="PF00089">
    <property type="entry name" value="Trypsin"/>
    <property type="match status" value="1"/>
</dbReference>
<proteinExistence type="predicted"/>
<dbReference type="PROSITE" id="PS50068">
    <property type="entry name" value="LDLRA_2"/>
    <property type="match status" value="1"/>
</dbReference>
<dbReference type="PROSITE" id="PS00135">
    <property type="entry name" value="TRYPSIN_SER"/>
    <property type="match status" value="1"/>
</dbReference>
<dbReference type="GO" id="GO:0005576">
    <property type="term" value="C:extracellular region"/>
    <property type="evidence" value="ECO:0007669"/>
    <property type="project" value="UniProtKB-SubCell"/>
</dbReference>
<dbReference type="FunFam" id="2.40.10.10:FF:000442">
    <property type="match status" value="1"/>
</dbReference>
<dbReference type="InterPro" id="IPR001190">
    <property type="entry name" value="SRCR"/>
</dbReference>
<dbReference type="KEGG" id="xla:108707853"/>
<dbReference type="Gene3D" id="3.10.250.10">
    <property type="entry name" value="SRCR-like domain"/>
    <property type="match status" value="1"/>
</dbReference>
<dbReference type="InterPro" id="IPR036772">
    <property type="entry name" value="SRCR-like_dom_sf"/>
</dbReference>
<keyword evidence="13 15" id="KW-1015">Disulfide bond</keyword>
<evidence type="ECO:0000256" key="14">
    <source>
        <dbReference type="ARBA" id="ARBA00023180"/>
    </source>
</evidence>
<evidence type="ECO:0000256" key="12">
    <source>
        <dbReference type="ARBA" id="ARBA00023145"/>
    </source>
</evidence>
<accession>A0A8J1M6X7</accession>
<dbReference type="SUPFAM" id="SSF56487">
    <property type="entry name" value="SRCR-like"/>
    <property type="match status" value="1"/>
</dbReference>
<evidence type="ECO:0000256" key="4">
    <source>
        <dbReference type="ARBA" id="ARBA00022525"/>
    </source>
</evidence>
<dbReference type="InterPro" id="IPR033116">
    <property type="entry name" value="TRYPSIN_SER"/>
</dbReference>
<dbReference type="SMART" id="SM00020">
    <property type="entry name" value="Tryp_SPc"/>
    <property type="match status" value="1"/>
</dbReference>
<evidence type="ECO:0000256" key="9">
    <source>
        <dbReference type="ARBA" id="ARBA00022968"/>
    </source>
</evidence>
<keyword evidence="5" id="KW-0645">Protease</keyword>
<dbReference type="SMART" id="SM00192">
    <property type="entry name" value="LDLa"/>
    <property type="match status" value="1"/>
</dbReference>
<keyword evidence="14" id="KW-0325">Glycoprotein</keyword>
<evidence type="ECO:0000313" key="22">
    <source>
        <dbReference type="RefSeq" id="XP_041437457.1"/>
    </source>
</evidence>
<evidence type="ECO:0000256" key="13">
    <source>
        <dbReference type="ARBA" id="ARBA00023157"/>
    </source>
</evidence>
<evidence type="ECO:0000256" key="16">
    <source>
        <dbReference type="PROSITE-ProRule" id="PRU00196"/>
    </source>
</evidence>
<evidence type="ECO:0000256" key="10">
    <source>
        <dbReference type="ARBA" id="ARBA00022989"/>
    </source>
</evidence>
<evidence type="ECO:0000256" key="7">
    <source>
        <dbReference type="ARBA" id="ARBA00022801"/>
    </source>
</evidence>
<dbReference type="GO" id="GO:0006508">
    <property type="term" value="P:proteolysis"/>
    <property type="evidence" value="ECO:0007669"/>
    <property type="project" value="UniProtKB-KW"/>
</dbReference>
<comment type="caution">
    <text evidence="16">Lacks conserved residue(s) required for the propagation of feature annotation.</text>
</comment>
<feature type="disulfide bond" evidence="15">
    <location>
        <begin position="130"/>
        <end position="145"/>
    </location>
</feature>
<evidence type="ECO:0000313" key="20">
    <source>
        <dbReference type="Proteomes" id="UP000186698"/>
    </source>
</evidence>
<keyword evidence="4" id="KW-0964">Secreted</keyword>
<dbReference type="InterPro" id="IPR001254">
    <property type="entry name" value="Trypsin_dom"/>
</dbReference>
<evidence type="ECO:0000256" key="6">
    <source>
        <dbReference type="ARBA" id="ARBA00022692"/>
    </source>
</evidence>
<keyword evidence="3" id="KW-1003">Cell membrane</keyword>
<dbReference type="PROSITE" id="PS01209">
    <property type="entry name" value="LDLRA_1"/>
    <property type="match status" value="1"/>
</dbReference>
<keyword evidence="20" id="KW-1185">Reference proteome</keyword>
<dbReference type="PROSITE" id="PS50240">
    <property type="entry name" value="TRYPSIN_DOM"/>
    <property type="match status" value="1"/>
</dbReference>
<dbReference type="GO" id="GO:0004252">
    <property type="term" value="F:serine-type endopeptidase activity"/>
    <property type="evidence" value="ECO:0007669"/>
    <property type="project" value="InterPro"/>
</dbReference>
<dbReference type="GO" id="GO:0005886">
    <property type="term" value="C:plasma membrane"/>
    <property type="evidence" value="ECO:0007669"/>
    <property type="project" value="UniProtKB-SubCell"/>
</dbReference>
<evidence type="ECO:0000313" key="21">
    <source>
        <dbReference type="RefSeq" id="XP_018101375.2"/>
    </source>
</evidence>
<evidence type="ECO:0000256" key="15">
    <source>
        <dbReference type="PROSITE-ProRule" id="PRU00124"/>
    </source>
</evidence>
<protein>
    <submittedName>
        <fullName evidence="21 22">Transmembrane protease serine 2-like</fullName>
    </submittedName>
</protein>
<evidence type="ECO:0000259" key="18">
    <source>
        <dbReference type="PROSITE" id="PS50240"/>
    </source>
</evidence>
<keyword evidence="11 17" id="KW-0472">Membrane</keyword>
<organism evidence="20 22">
    <name type="scientific">Xenopus laevis</name>
    <name type="common">African clawed frog</name>
    <dbReference type="NCBI Taxonomy" id="8355"/>
    <lineage>
        <taxon>Eukaryota</taxon>
        <taxon>Metazoa</taxon>
        <taxon>Chordata</taxon>
        <taxon>Craniata</taxon>
        <taxon>Vertebrata</taxon>
        <taxon>Euteleostomi</taxon>
        <taxon>Amphibia</taxon>
        <taxon>Batrachia</taxon>
        <taxon>Anura</taxon>
        <taxon>Pipoidea</taxon>
        <taxon>Pipidae</taxon>
        <taxon>Xenopodinae</taxon>
        <taxon>Xenopus</taxon>
        <taxon>Xenopus</taxon>
    </lineage>
</organism>
<feature type="transmembrane region" description="Helical" evidence="17">
    <location>
        <begin position="62"/>
        <end position="87"/>
    </location>
</feature>
<feature type="domain" description="SRCR" evidence="19">
    <location>
        <begin position="146"/>
        <end position="186"/>
    </location>
</feature>
<dbReference type="RefSeq" id="XP_041437457.1">
    <property type="nucleotide sequence ID" value="XM_041581523.1"/>
</dbReference>
<evidence type="ECO:0000256" key="3">
    <source>
        <dbReference type="ARBA" id="ARBA00022475"/>
    </source>
</evidence>
<comment type="subcellular location">
    <subcellularLocation>
        <location evidence="1">Cell membrane</location>
        <topology evidence="1">Single-pass type II membrane protein</topology>
    </subcellularLocation>
    <subcellularLocation>
        <location evidence="2">Secreted</location>
    </subcellularLocation>
</comment>
<keyword evidence="6 17" id="KW-0812">Transmembrane</keyword>
<name>A0A8J1M6X7_XENLA</name>
<dbReference type="InterPro" id="IPR043504">
    <property type="entry name" value="Peptidase_S1_PA_chymotrypsin"/>
</dbReference>
<reference evidence="21 22" key="1">
    <citation type="submission" date="2025-04" db="UniProtKB">
        <authorList>
            <consortium name="RefSeq"/>
        </authorList>
    </citation>
    <scope>IDENTIFICATION</scope>
    <source>
        <strain evidence="21 22">J_2021</strain>
        <tissue evidence="21 22">Erythrocytes</tissue>
    </source>
</reference>